<dbReference type="GO" id="GO:0016791">
    <property type="term" value="F:phosphatase activity"/>
    <property type="evidence" value="ECO:0007669"/>
    <property type="project" value="TreeGrafter"/>
</dbReference>
<evidence type="ECO:0000313" key="1">
    <source>
        <dbReference type="EMBL" id="AUZ86537.1"/>
    </source>
</evidence>
<dbReference type="GO" id="GO:0005737">
    <property type="term" value="C:cytoplasm"/>
    <property type="evidence" value="ECO:0007669"/>
    <property type="project" value="TreeGrafter"/>
</dbReference>
<dbReference type="AlphaFoldDB" id="A0A2L0UBD6"/>
<dbReference type="Pfam" id="PF00300">
    <property type="entry name" value="His_Phos_1"/>
    <property type="match status" value="1"/>
</dbReference>
<reference evidence="1 2" key="1">
    <citation type="submission" date="2017-11" db="EMBL/GenBank/DDBJ databases">
        <title>Draft genome of Arthrobacter agilis strain UMCV2, a plant growth-promoting rhizobacterium and biocontrol capacity of phytopathogenic fungi.</title>
        <authorList>
            <person name="Martinez-Camara R."/>
            <person name="Santoyo G."/>
            <person name="Moreno-Hagelsieb G."/>
            <person name="Valencia-Cantero E."/>
        </authorList>
    </citation>
    <scope>NUCLEOTIDE SEQUENCE [LARGE SCALE GENOMIC DNA]</scope>
    <source>
        <strain evidence="1 2">UMCV2</strain>
    </source>
</reference>
<dbReference type="PANTHER" id="PTHR48100">
    <property type="entry name" value="BROAD-SPECIFICITY PHOSPHATASE YOR283W-RELATED"/>
    <property type="match status" value="1"/>
</dbReference>
<dbReference type="PANTHER" id="PTHR48100:SF58">
    <property type="entry name" value="PE-PGRS FAMILY PROTEIN PE_PGRS11"/>
    <property type="match status" value="1"/>
</dbReference>
<gene>
    <name evidence="1" type="ORF">CVO76_01935</name>
</gene>
<proteinExistence type="predicted"/>
<dbReference type="Gene3D" id="3.40.50.1240">
    <property type="entry name" value="Phosphoglycerate mutase-like"/>
    <property type="match status" value="1"/>
</dbReference>
<protein>
    <submittedName>
        <fullName evidence="1">Histidine phosphatase family protein</fullName>
    </submittedName>
</protein>
<dbReference type="Proteomes" id="UP000239187">
    <property type="component" value="Chromosome"/>
</dbReference>
<dbReference type="CDD" id="cd07067">
    <property type="entry name" value="HP_PGM_like"/>
    <property type="match status" value="1"/>
</dbReference>
<dbReference type="InterPro" id="IPR029033">
    <property type="entry name" value="His_PPase_superfam"/>
</dbReference>
<dbReference type="InterPro" id="IPR013078">
    <property type="entry name" value="His_Pase_superF_clade-1"/>
</dbReference>
<dbReference type="InterPro" id="IPR050275">
    <property type="entry name" value="PGM_Phosphatase"/>
</dbReference>
<organism evidence="1 2">
    <name type="scientific">Arthrobacter agilis</name>
    <dbReference type="NCBI Taxonomy" id="37921"/>
    <lineage>
        <taxon>Bacteria</taxon>
        <taxon>Bacillati</taxon>
        <taxon>Actinomycetota</taxon>
        <taxon>Actinomycetes</taxon>
        <taxon>Micrococcales</taxon>
        <taxon>Micrococcaceae</taxon>
        <taxon>Arthrobacter</taxon>
    </lineage>
</organism>
<dbReference type="RefSeq" id="WP_208740488.1">
    <property type="nucleotide sequence ID" value="NZ_CP024915.1"/>
</dbReference>
<evidence type="ECO:0000313" key="2">
    <source>
        <dbReference type="Proteomes" id="UP000239187"/>
    </source>
</evidence>
<sequence>MELLLIRHGQTPNNVAGSLDTAFPGAGLTALGEHQARAVPAALAGVALSGIYASPLVRTQQTAEPLASTLDLDTGVVPGLEEISAGSLEMLSDPVSAEAYATCLLGWMEGDLDRRMPGGTTGHAFIERYDRAIRRIVQDSTQEQSVAVFSHGAAIRVYTAVATGLSPARARTLTIDNTGMSVLSGGPGRWHLASWHPEPLGGPALEGFAGNDVTGQST</sequence>
<name>A0A2L0UBD6_9MICC</name>
<dbReference type="PROSITE" id="PS00175">
    <property type="entry name" value="PG_MUTASE"/>
    <property type="match status" value="1"/>
</dbReference>
<dbReference type="EMBL" id="CP024915">
    <property type="protein sequence ID" value="AUZ86537.1"/>
    <property type="molecule type" value="Genomic_DNA"/>
</dbReference>
<dbReference type="InterPro" id="IPR001345">
    <property type="entry name" value="PG/BPGM_mutase_AS"/>
</dbReference>
<accession>A0A2L0UBD6</accession>
<dbReference type="SMART" id="SM00855">
    <property type="entry name" value="PGAM"/>
    <property type="match status" value="1"/>
</dbReference>
<dbReference type="SUPFAM" id="SSF53254">
    <property type="entry name" value="Phosphoglycerate mutase-like"/>
    <property type="match status" value="1"/>
</dbReference>